<accession>A0ABS7I9I1</accession>
<dbReference type="Proteomes" id="UP000770629">
    <property type="component" value="Unassembled WGS sequence"/>
</dbReference>
<name>A0ABS7I9I1_9HYPH</name>
<reference evidence="1 2" key="1">
    <citation type="submission" date="2020-04" db="EMBL/GenBank/DDBJ databases">
        <title>Global-level population genomics: horizontal gene transfer, symbiosis and evolution in Rhizobia.</title>
        <authorList>
            <person name="Gai Y."/>
        </authorList>
    </citation>
    <scope>NUCLEOTIDE SEQUENCE [LARGE SCALE GENOMIC DNA]</scope>
    <source>
        <strain evidence="1 2">BLR33</strain>
    </source>
</reference>
<evidence type="ECO:0000313" key="1">
    <source>
        <dbReference type="EMBL" id="MBX5088494.1"/>
    </source>
</evidence>
<protein>
    <submittedName>
        <fullName evidence="1">Uncharacterized protein</fullName>
    </submittedName>
</protein>
<proteinExistence type="predicted"/>
<comment type="caution">
    <text evidence="1">The sequence shown here is derived from an EMBL/GenBank/DDBJ whole genome shotgun (WGS) entry which is preliminary data.</text>
</comment>
<keyword evidence="2" id="KW-1185">Reference proteome</keyword>
<gene>
    <name evidence="1" type="ORF">HJB60_04800</name>
</gene>
<evidence type="ECO:0000313" key="2">
    <source>
        <dbReference type="Proteomes" id="UP000770629"/>
    </source>
</evidence>
<dbReference type="RefSeq" id="WP_221118641.1">
    <property type="nucleotide sequence ID" value="NZ_JABDXZ010000005.1"/>
</dbReference>
<sequence length="157" mass="17343">MTTAQDLTLYTRLAGFRLVVLANRLGCDSDFSRELHDRLIDGLDAAIARIQAIAALERMFLAGEDEFAAYRLEGEIAIFARFAIDLVDDLEIDRDTQEFRVNGGDWTNALAADVGGVEVNYPELVALTPDELGSLAPIIEDIMRETGIRINAVRATR</sequence>
<dbReference type="EMBL" id="JABDYF010000001">
    <property type="protein sequence ID" value="MBX5088494.1"/>
    <property type="molecule type" value="Genomic_DNA"/>
</dbReference>
<organism evidence="1 2">
    <name type="scientific">Rhizobium lentis</name>
    <dbReference type="NCBI Taxonomy" id="1138194"/>
    <lineage>
        <taxon>Bacteria</taxon>
        <taxon>Pseudomonadati</taxon>
        <taxon>Pseudomonadota</taxon>
        <taxon>Alphaproteobacteria</taxon>
        <taxon>Hyphomicrobiales</taxon>
        <taxon>Rhizobiaceae</taxon>
        <taxon>Rhizobium/Agrobacterium group</taxon>
        <taxon>Rhizobium</taxon>
    </lineage>
</organism>